<sequence>MPAISIVIPAYNAEPYLADCLESVLSQSFADIEVIIVDDCSKDNTIDIAHEFEHKDKRVRLIRHETNEGTLRARKTGTLASSGSYVLYLDPDDSYVDGCFARLMEEQKRSPAQILHFGVAINATDDVPVSTAEGMSSFMNPSTRELTGADILATAFSDDGFDWNVAHKMFDGTLMREAMSRVEDVRLTRSEDAYAFFVAAALAESYRSIGDSPWYIYNLGRGLTKDSAISLRDFTDIARQNILAYGCIARFAKNRKESTNDAGYQSALDIAQRDVANKLLDHTCNEWQDHLVSSEKIPAIALLKKDWDNTALASELYRFLRDKAYAFLQQARQEEDMSSESLHQEIDILQKAIAHLQIDITSPYYPKYDAMKGTALNHLEEAEGIEKMHRWEKSPIRLFVTSHKPVDMPEGDIIQMVQVGNGLKNGRFPFTYHDDDGENISEKNPMYCELTTQYWAWKNIDAEYYGFCHYRRYFDFSDIEHEENDYGEIIDDYIDDAAIKEYKLDDSSITKTVRGYDIITTGIKDLREVIDGHGTPKKLYAAAPYLKFKDLRHVYDILCVMHPDYKQDADAFLDGNFSCFCNMYIMRKEQFFAYCEWMFPLLEKFEKTTDMSLYSKEALRTPGHLSERLFNIWLMHQKRVNSGLKTKELQCVHFTDPDKSYSEQPVNMEGTSFERTDIVPVVFAADNNYVAQLTTTIYSAMKNASADRYYDVTVLQKDIAWVNQESMRKFFARFKNMNLRFVNVNREIAGYKLDTNNEHISIETYYRFLIQQVLPFYGKVLYLDADLVVNGDISELYDTELGDNLLAACHDVDYLGNLNINDGIRMKYTRQVLGMKDPYSYFQAGVLVLNTKAMREHYTIQQWLEYASNPEFIYNDQDVLNAHCEGKVTYLDWEWNVVHDCAGRVANVFSFAPNYAYDAYIASRANPRIIHYAGFEKPWKKPDCDFADVYWDYARETPFYERLLKQIAGEKTVTVIHEVPKPMHERAVGEDSGLRKFVDPVAPIGTARREVLKSLMRMARGRQ</sequence>
<dbReference type="InterPro" id="IPR029044">
    <property type="entry name" value="Nucleotide-diphossugar_trans"/>
</dbReference>
<dbReference type="AlphaFoldDB" id="A0A2M9HB85"/>
<name>A0A2M9HB85_9BIFI</name>
<dbReference type="InterPro" id="IPR002495">
    <property type="entry name" value="Glyco_trans_8"/>
</dbReference>
<organism evidence="3 4">
    <name type="scientific">Bifidobacterium primatium</name>
    <dbReference type="NCBI Taxonomy" id="2045438"/>
    <lineage>
        <taxon>Bacteria</taxon>
        <taxon>Bacillati</taxon>
        <taxon>Actinomycetota</taxon>
        <taxon>Actinomycetes</taxon>
        <taxon>Bifidobacteriales</taxon>
        <taxon>Bifidobacteriaceae</taxon>
        <taxon>Bifidobacterium</taxon>
    </lineage>
</organism>
<evidence type="ECO:0000313" key="3">
    <source>
        <dbReference type="EMBL" id="PJM74070.1"/>
    </source>
</evidence>
<comment type="caution">
    <text evidence="3">The sequence shown here is derived from an EMBL/GenBank/DDBJ whole genome shotgun (WGS) entry which is preliminary data.</text>
</comment>
<dbReference type="PANTHER" id="PTHR22916">
    <property type="entry name" value="GLYCOSYLTRANSFERASE"/>
    <property type="match status" value="1"/>
</dbReference>
<accession>A0A2M9HB85</accession>
<evidence type="ECO:0000259" key="2">
    <source>
        <dbReference type="Pfam" id="PF14393"/>
    </source>
</evidence>
<feature type="domain" description="Glycosyltransferase 2-like" evidence="1">
    <location>
        <begin position="5"/>
        <end position="124"/>
    </location>
</feature>
<dbReference type="CDD" id="cd00761">
    <property type="entry name" value="Glyco_tranf_GTA_type"/>
    <property type="match status" value="1"/>
</dbReference>
<reference evidence="3 4" key="1">
    <citation type="submission" date="2017-10" db="EMBL/GenBank/DDBJ databases">
        <title>Draft genome sequences of strains TRE 1, TRE 9, TRE H and TRI 7, isolated from tamarins, belonging to four potential novel Bifidobacterium species.</title>
        <authorList>
            <person name="Mattarelli P."/>
            <person name="Modesto M."/>
            <person name="Puglisi E."/>
            <person name="Morelli L."/>
            <person name="Spezio C."/>
            <person name="Bonetti A."/>
            <person name="Sandri C."/>
        </authorList>
    </citation>
    <scope>NUCLEOTIDE SEQUENCE [LARGE SCALE GENOMIC DNA]</scope>
    <source>
        <strain evidence="4">TRE1</strain>
    </source>
</reference>
<dbReference type="EMBL" id="PEBI01000001">
    <property type="protein sequence ID" value="PJM74070.1"/>
    <property type="molecule type" value="Genomic_DNA"/>
</dbReference>
<feature type="domain" description="DUF4422" evidence="2">
    <location>
        <begin position="398"/>
        <end position="637"/>
    </location>
</feature>
<dbReference type="GO" id="GO:0016758">
    <property type="term" value="F:hexosyltransferase activity"/>
    <property type="evidence" value="ECO:0007669"/>
    <property type="project" value="UniProtKB-ARBA"/>
</dbReference>
<evidence type="ECO:0000259" key="1">
    <source>
        <dbReference type="Pfam" id="PF00535"/>
    </source>
</evidence>
<dbReference type="Pfam" id="PF14393">
    <property type="entry name" value="DUF4422"/>
    <property type="match status" value="1"/>
</dbReference>
<dbReference type="InterPro" id="IPR025536">
    <property type="entry name" value="DUF4422"/>
</dbReference>
<proteinExistence type="predicted"/>
<protein>
    <submittedName>
        <fullName evidence="3">Glycosyltransferase</fullName>
    </submittedName>
</protein>
<gene>
    <name evidence="3" type="ORF">CS006_02695</name>
</gene>
<dbReference type="SUPFAM" id="SSF53448">
    <property type="entry name" value="Nucleotide-diphospho-sugar transferases"/>
    <property type="match status" value="2"/>
</dbReference>
<keyword evidence="3" id="KW-0808">Transferase</keyword>
<evidence type="ECO:0000313" key="4">
    <source>
        <dbReference type="Proteomes" id="UP000229095"/>
    </source>
</evidence>
<dbReference type="InterPro" id="IPR001173">
    <property type="entry name" value="Glyco_trans_2-like"/>
</dbReference>
<dbReference type="Pfam" id="PF00535">
    <property type="entry name" value="Glycos_transf_2"/>
    <property type="match status" value="1"/>
</dbReference>
<dbReference type="CDD" id="cd04194">
    <property type="entry name" value="GT8_A4GalT_like"/>
    <property type="match status" value="1"/>
</dbReference>
<dbReference type="Proteomes" id="UP000229095">
    <property type="component" value="Unassembled WGS sequence"/>
</dbReference>
<keyword evidence="4" id="KW-1185">Reference proteome</keyword>
<dbReference type="PANTHER" id="PTHR22916:SF3">
    <property type="entry name" value="UDP-GLCNAC:BETAGAL BETA-1,3-N-ACETYLGLUCOSAMINYLTRANSFERASE-LIKE PROTEIN 1"/>
    <property type="match status" value="1"/>
</dbReference>
<dbReference type="RefSeq" id="WP_100510212.1">
    <property type="nucleotide sequence ID" value="NZ_PEBI01000001.1"/>
</dbReference>
<dbReference type="OrthoDB" id="3183633at2"/>
<dbReference type="Pfam" id="PF01501">
    <property type="entry name" value="Glyco_transf_8"/>
    <property type="match status" value="1"/>
</dbReference>
<dbReference type="Gene3D" id="3.90.550.10">
    <property type="entry name" value="Spore Coat Polysaccharide Biosynthesis Protein SpsA, Chain A"/>
    <property type="match status" value="2"/>
</dbReference>